<dbReference type="NCBIfam" id="NF003314">
    <property type="entry name" value="PRK04322.1"/>
    <property type="match status" value="1"/>
</dbReference>
<keyword evidence="2" id="KW-0378">Hydrolase</keyword>
<dbReference type="GO" id="GO:0005829">
    <property type="term" value="C:cytosol"/>
    <property type="evidence" value="ECO:0007669"/>
    <property type="project" value="TreeGrafter"/>
</dbReference>
<evidence type="ECO:0000256" key="4">
    <source>
        <dbReference type="ARBA" id="ARBA00048707"/>
    </source>
</evidence>
<dbReference type="GO" id="GO:0004045">
    <property type="term" value="F:peptidyl-tRNA hydrolase activity"/>
    <property type="evidence" value="ECO:0007669"/>
    <property type="project" value="UniProtKB-EC"/>
</dbReference>
<accession>A0A1B6GJ57</accession>
<name>A0A1B6GJ57_9HEMI</name>
<protein>
    <recommendedName>
        <fullName evidence="1">peptidyl-tRNA hydrolase</fullName>
        <ecNumber evidence="1">3.1.1.29</ecNumber>
    </recommendedName>
</protein>
<reference evidence="5" key="1">
    <citation type="submission" date="2015-11" db="EMBL/GenBank/DDBJ databases">
        <title>De novo transcriptome assembly of four potential Pierce s Disease insect vectors from Arizona vineyards.</title>
        <authorList>
            <person name="Tassone E.E."/>
        </authorList>
    </citation>
    <scope>NUCLEOTIDE SEQUENCE</scope>
</reference>
<dbReference type="PANTHER" id="PTHR12649">
    <property type="entry name" value="PEPTIDYL-TRNA HYDROLASE 2"/>
    <property type="match status" value="1"/>
</dbReference>
<evidence type="ECO:0000256" key="2">
    <source>
        <dbReference type="ARBA" id="ARBA00022801"/>
    </source>
</evidence>
<organism evidence="5">
    <name type="scientific">Cuerna arida</name>
    <dbReference type="NCBI Taxonomy" id="1464854"/>
    <lineage>
        <taxon>Eukaryota</taxon>
        <taxon>Metazoa</taxon>
        <taxon>Ecdysozoa</taxon>
        <taxon>Arthropoda</taxon>
        <taxon>Hexapoda</taxon>
        <taxon>Insecta</taxon>
        <taxon>Pterygota</taxon>
        <taxon>Neoptera</taxon>
        <taxon>Paraneoptera</taxon>
        <taxon>Hemiptera</taxon>
        <taxon>Auchenorrhyncha</taxon>
        <taxon>Membracoidea</taxon>
        <taxon>Cicadellidae</taxon>
        <taxon>Cicadellinae</taxon>
        <taxon>Proconiini</taxon>
        <taxon>Cuerna</taxon>
    </lineage>
</organism>
<proteinExistence type="inferred from homology"/>
<dbReference type="PANTHER" id="PTHR12649:SF11">
    <property type="entry name" value="PEPTIDYL-TRNA HYDROLASE 2, MITOCHONDRIAL"/>
    <property type="match status" value="1"/>
</dbReference>
<evidence type="ECO:0000256" key="1">
    <source>
        <dbReference type="ARBA" id="ARBA00013260"/>
    </source>
</evidence>
<evidence type="ECO:0000313" key="5">
    <source>
        <dbReference type="EMBL" id="JAS62476.1"/>
    </source>
</evidence>
<comment type="catalytic activity">
    <reaction evidence="4">
        <text>an N-acyl-L-alpha-aminoacyl-tRNA + H2O = an N-acyl-L-amino acid + a tRNA + H(+)</text>
        <dbReference type="Rhea" id="RHEA:54448"/>
        <dbReference type="Rhea" id="RHEA-COMP:10123"/>
        <dbReference type="Rhea" id="RHEA-COMP:13883"/>
        <dbReference type="ChEBI" id="CHEBI:15377"/>
        <dbReference type="ChEBI" id="CHEBI:15378"/>
        <dbReference type="ChEBI" id="CHEBI:59874"/>
        <dbReference type="ChEBI" id="CHEBI:78442"/>
        <dbReference type="ChEBI" id="CHEBI:138191"/>
        <dbReference type="EC" id="3.1.1.29"/>
    </reaction>
</comment>
<dbReference type="AlphaFoldDB" id="A0A1B6GJ57"/>
<dbReference type="Gene3D" id="3.40.1490.10">
    <property type="entry name" value="Bit1"/>
    <property type="match status" value="1"/>
</dbReference>
<dbReference type="FunFam" id="3.40.1490.10:FF:000001">
    <property type="entry name" value="Peptidyl-tRNA hydrolase 2"/>
    <property type="match status" value="1"/>
</dbReference>
<dbReference type="SUPFAM" id="SSF102462">
    <property type="entry name" value="Peptidyl-tRNA hydrolase II"/>
    <property type="match status" value="1"/>
</dbReference>
<dbReference type="EC" id="3.1.1.29" evidence="1"/>
<dbReference type="InterPro" id="IPR023476">
    <property type="entry name" value="Pep_tRNA_hydro_II_dom_sf"/>
</dbReference>
<gene>
    <name evidence="5" type="ORF">g.12921</name>
</gene>
<dbReference type="InterPro" id="IPR002833">
    <property type="entry name" value="PTH2"/>
</dbReference>
<dbReference type="EMBL" id="GECZ01007293">
    <property type="protein sequence ID" value="JAS62476.1"/>
    <property type="molecule type" value="Transcribed_RNA"/>
</dbReference>
<evidence type="ECO:0000256" key="3">
    <source>
        <dbReference type="ARBA" id="ARBA00038050"/>
    </source>
</evidence>
<dbReference type="NCBIfam" id="TIGR00283">
    <property type="entry name" value="arch_pth2"/>
    <property type="match status" value="1"/>
</dbReference>
<sequence length="155" mass="15998">MASLTSILSGFAVGFATAYVLSGNVFRGLLAAASASGEGTMKMALVVRTDLKMGKGKAAAQCAHAAVSCYKRALYSAAKQLQQWEKDGQTKVVLATTEEQGLLKLASEAKKAGLIAVVIHDAGHTQVRSGTATVVGIGPGPQDLVNKVVGHLKLF</sequence>
<dbReference type="Pfam" id="PF01981">
    <property type="entry name" value="PTH2"/>
    <property type="match status" value="1"/>
</dbReference>
<comment type="similarity">
    <text evidence="3">Belongs to the PTH2 family.</text>
</comment>